<feature type="chain" id="PRO_5047101064" evidence="1">
    <location>
        <begin position="27"/>
        <end position="463"/>
    </location>
</feature>
<comment type="caution">
    <text evidence="2">The sequence shown here is derived from an EMBL/GenBank/DDBJ whole genome shotgun (WGS) entry which is preliminary data.</text>
</comment>
<dbReference type="EMBL" id="JAVRFD010000005">
    <property type="protein sequence ID" value="MDT0543712.1"/>
    <property type="molecule type" value="Genomic_DNA"/>
</dbReference>
<dbReference type="PROSITE" id="PS51257">
    <property type="entry name" value="PROKAR_LIPOPROTEIN"/>
    <property type="match status" value="1"/>
</dbReference>
<keyword evidence="3" id="KW-1185">Reference proteome</keyword>
<evidence type="ECO:0000313" key="3">
    <source>
        <dbReference type="Proteomes" id="UP001180754"/>
    </source>
</evidence>
<sequence length="463" mass="49561">MRISTSRKAKYVATAVATTLTLSALTACGGSGSGGSDAKSLKMWTFKQSHVKALRNAAKEFKKETGISVGIEVFTPEEAYMTKVQSAAKTGDLPDVLEVHSDGEDRVLGAAGIAVDLRDDYKGDWLNEIQDSVHESGLITPERFKKSQNTKSSDNGIKEGARYSVPLTIGTFGIVYANKQKLVDAGIKQPPRTWEDLISALRATTKKDPKNGGLTTGLKAKGPGLNWILQPLAFAQLGKKGYEDLWGKDKSADFGSPNGVKVLSQYNQLTPYWTPGTQSLDVDQADQTFAQGKAAFDVGGTFTLAFLQQNGMNPDDVYAFGLPAPKSGAVPDRALAPMALTGITLSSASRQPDNAKKWMRFLAGKKVAAQFAQDATDLPATDLGADAAKALGPTLNSMVQSFKGTPETTYDANLNQNFQSPGYEQNDVGDILADMSPLKRASVESTARKISNLNQSYWKAAGQ</sequence>
<evidence type="ECO:0000313" key="2">
    <source>
        <dbReference type="EMBL" id="MDT0543712.1"/>
    </source>
</evidence>
<name>A0ABU2XCS6_9ACTN</name>
<dbReference type="PANTHER" id="PTHR43649:SF12">
    <property type="entry name" value="DIACETYLCHITOBIOSE BINDING PROTEIN DASA"/>
    <property type="match status" value="1"/>
</dbReference>
<dbReference type="Gene3D" id="3.40.190.10">
    <property type="entry name" value="Periplasmic binding protein-like II"/>
    <property type="match status" value="1"/>
</dbReference>
<proteinExistence type="predicted"/>
<dbReference type="RefSeq" id="WP_311724113.1">
    <property type="nucleotide sequence ID" value="NZ_JAVRFD010000005.1"/>
</dbReference>
<reference evidence="2" key="1">
    <citation type="submission" date="2024-05" db="EMBL/GenBank/DDBJ databases">
        <title>30 novel species of actinomycetes from the DSMZ collection.</title>
        <authorList>
            <person name="Nouioui I."/>
        </authorList>
    </citation>
    <scope>NUCLEOTIDE SEQUENCE</scope>
    <source>
        <strain evidence="2">DSM 41529</strain>
    </source>
</reference>
<evidence type="ECO:0000256" key="1">
    <source>
        <dbReference type="SAM" id="SignalP"/>
    </source>
</evidence>
<feature type="signal peptide" evidence="1">
    <location>
        <begin position="1"/>
        <end position="26"/>
    </location>
</feature>
<dbReference type="InterPro" id="IPR050490">
    <property type="entry name" value="Bact_solute-bd_prot1"/>
</dbReference>
<accession>A0ABU2XCS6</accession>
<dbReference type="SUPFAM" id="SSF53850">
    <property type="entry name" value="Periplasmic binding protein-like II"/>
    <property type="match status" value="1"/>
</dbReference>
<dbReference type="InterPro" id="IPR006059">
    <property type="entry name" value="SBP"/>
</dbReference>
<keyword evidence="1" id="KW-0732">Signal</keyword>
<dbReference type="Pfam" id="PF01547">
    <property type="entry name" value="SBP_bac_1"/>
    <property type="match status" value="1"/>
</dbReference>
<dbReference type="Proteomes" id="UP001180754">
    <property type="component" value="Unassembled WGS sequence"/>
</dbReference>
<organism evidence="2 3">
    <name type="scientific">Streptomyces lonegramiae</name>
    <dbReference type="NCBI Taxonomy" id="3075524"/>
    <lineage>
        <taxon>Bacteria</taxon>
        <taxon>Bacillati</taxon>
        <taxon>Actinomycetota</taxon>
        <taxon>Actinomycetes</taxon>
        <taxon>Kitasatosporales</taxon>
        <taxon>Streptomycetaceae</taxon>
        <taxon>Streptomyces</taxon>
    </lineage>
</organism>
<gene>
    <name evidence="2" type="ORF">RND15_13510</name>
</gene>
<dbReference type="PANTHER" id="PTHR43649">
    <property type="entry name" value="ARABINOSE-BINDING PROTEIN-RELATED"/>
    <property type="match status" value="1"/>
</dbReference>
<protein>
    <submittedName>
        <fullName evidence="2">Extracellular solute-binding protein</fullName>
    </submittedName>
</protein>